<dbReference type="EMBL" id="PQVP01000001">
    <property type="protein sequence ID" value="POZ85924.1"/>
    <property type="molecule type" value="Genomic_DNA"/>
</dbReference>
<proteinExistence type="predicted"/>
<dbReference type="PANTHER" id="PTHR45436:SF15">
    <property type="entry name" value="SENSOR HISTIDINE KINASE CUSS"/>
    <property type="match status" value="1"/>
</dbReference>
<dbReference type="InterPro" id="IPR003660">
    <property type="entry name" value="HAMP_dom"/>
</dbReference>
<comment type="catalytic activity">
    <reaction evidence="1">
        <text>ATP + protein L-histidine = ADP + protein N-phospho-L-histidine.</text>
        <dbReference type="EC" id="2.7.13.3"/>
    </reaction>
</comment>
<dbReference type="PROSITE" id="PS50885">
    <property type="entry name" value="HAMP"/>
    <property type="match status" value="1"/>
</dbReference>
<evidence type="ECO:0000256" key="8">
    <source>
        <dbReference type="ARBA" id="ARBA00022989"/>
    </source>
</evidence>
<comment type="subcellular location">
    <subcellularLocation>
        <location evidence="2">Membrane</location>
        <topology evidence="2">Multi-pass membrane protein</topology>
    </subcellularLocation>
</comment>
<evidence type="ECO:0000256" key="6">
    <source>
        <dbReference type="ARBA" id="ARBA00022692"/>
    </source>
</evidence>
<evidence type="ECO:0000256" key="1">
    <source>
        <dbReference type="ARBA" id="ARBA00000085"/>
    </source>
</evidence>
<dbReference type="GO" id="GO:0000155">
    <property type="term" value="F:phosphorelay sensor kinase activity"/>
    <property type="evidence" value="ECO:0007669"/>
    <property type="project" value="InterPro"/>
</dbReference>
<dbReference type="EC" id="2.7.13.3" evidence="3"/>
<dbReference type="Gene3D" id="1.10.287.130">
    <property type="match status" value="1"/>
</dbReference>
<evidence type="ECO:0000256" key="9">
    <source>
        <dbReference type="ARBA" id="ARBA00023012"/>
    </source>
</evidence>
<dbReference type="InterPro" id="IPR036890">
    <property type="entry name" value="HATPase_C_sf"/>
</dbReference>
<reference evidence="13 14" key="1">
    <citation type="submission" date="2018-01" db="EMBL/GenBank/DDBJ databases">
        <title>Successful Treatment of Persistent Burkholderia cepacia Bacteremia with Ceftazidime-Avibactam.</title>
        <authorList>
            <person name="Tamma P."/>
            <person name="Fan Y."/>
            <person name="Bergman Y."/>
            <person name="Sick-Samuels A."/>
            <person name="Hsu A."/>
            <person name="Timp W."/>
            <person name="Simner P."/>
        </authorList>
    </citation>
    <scope>NUCLEOTIDE SEQUENCE [LARGE SCALE GENOMIC DNA]</scope>
    <source>
        <strain evidence="13 14">170816</strain>
    </source>
</reference>
<keyword evidence="4" id="KW-0597">Phosphoprotein</keyword>
<sequence>MFDHWIRRLSTRLWMTNVGAFAISLALLSALAVYALDRYPAFLGRRQQMEIVGHVVTGLSFDDAGRPVSVQLDGRPALMFRLLSSEVKYRVLDSTGRLLLASTPSNGGRPWLTEDLAKAAGKVVPATIDGNVYAVATRRMSKGGVDYYVQVAQSRQLMDALVVSKIEPIPKTVGYVLLIATIIFGLTLPLTISHVLKPLREVSRAASGIEPHNLKTRLSSDGIPSEIKPLIDAFNDALTRLENGFAVQQRFLADAAHELQTPLTLVRGQIELQPDIRHKALLLREIDLMARQVKQLLHLAEVSEAQNFSFDDVNSVEVARDAVGLLAGKADAKQVKLHIEARDSAAPIRADGGALFILLKNILENAINASPTAGVVVLTVLDAAIHVDDEGPGIQREHVPLLFDRYWRAPDSRYDGAGLGLAICKEIAVAHQWKLTVDVLVTGTRFSVWF</sequence>
<dbReference type="Proteomes" id="UP000238655">
    <property type="component" value="Chromosome 2"/>
</dbReference>
<feature type="domain" description="Histidine kinase" evidence="11">
    <location>
        <begin position="254"/>
        <end position="450"/>
    </location>
</feature>
<dbReference type="GO" id="GO:0005886">
    <property type="term" value="C:plasma membrane"/>
    <property type="evidence" value="ECO:0007669"/>
    <property type="project" value="TreeGrafter"/>
</dbReference>
<dbReference type="PANTHER" id="PTHR45436">
    <property type="entry name" value="SENSOR HISTIDINE KINASE YKOH"/>
    <property type="match status" value="1"/>
</dbReference>
<evidence type="ECO:0000259" key="11">
    <source>
        <dbReference type="PROSITE" id="PS50109"/>
    </source>
</evidence>
<evidence type="ECO:0000256" key="10">
    <source>
        <dbReference type="ARBA" id="ARBA00023136"/>
    </source>
</evidence>
<dbReference type="PROSITE" id="PS50109">
    <property type="entry name" value="HIS_KIN"/>
    <property type="match status" value="1"/>
</dbReference>
<evidence type="ECO:0000256" key="2">
    <source>
        <dbReference type="ARBA" id="ARBA00004141"/>
    </source>
</evidence>
<keyword evidence="6" id="KW-0812">Transmembrane</keyword>
<evidence type="ECO:0000256" key="5">
    <source>
        <dbReference type="ARBA" id="ARBA00022679"/>
    </source>
</evidence>
<evidence type="ECO:0000313" key="13">
    <source>
        <dbReference type="EMBL" id="POZ85924.1"/>
    </source>
</evidence>
<accession>A0A2S5E3N4</accession>
<dbReference type="SMART" id="SM00304">
    <property type="entry name" value="HAMP"/>
    <property type="match status" value="1"/>
</dbReference>
<dbReference type="CDD" id="cd00082">
    <property type="entry name" value="HisKA"/>
    <property type="match status" value="1"/>
</dbReference>
<dbReference type="Pfam" id="PF00512">
    <property type="entry name" value="HisKA"/>
    <property type="match status" value="1"/>
</dbReference>
<dbReference type="RefSeq" id="WP_089463229.1">
    <property type="nucleotide sequence ID" value="NZ_CM009576.1"/>
</dbReference>
<dbReference type="Pfam" id="PF02518">
    <property type="entry name" value="HATPase_c"/>
    <property type="match status" value="1"/>
</dbReference>
<dbReference type="SMART" id="SM00388">
    <property type="entry name" value="HisKA"/>
    <property type="match status" value="1"/>
</dbReference>
<keyword evidence="9" id="KW-0902">Two-component regulatory system</keyword>
<keyword evidence="5" id="KW-0808">Transferase</keyword>
<keyword evidence="8" id="KW-1133">Transmembrane helix</keyword>
<protein>
    <recommendedName>
        <fullName evidence="3">histidine kinase</fullName>
        <ecNumber evidence="3">2.7.13.3</ecNumber>
    </recommendedName>
</protein>
<evidence type="ECO:0000256" key="4">
    <source>
        <dbReference type="ARBA" id="ARBA00022553"/>
    </source>
</evidence>
<dbReference type="InterPro" id="IPR036097">
    <property type="entry name" value="HisK_dim/P_sf"/>
</dbReference>
<dbReference type="InterPro" id="IPR004358">
    <property type="entry name" value="Sig_transdc_His_kin-like_C"/>
</dbReference>
<dbReference type="InterPro" id="IPR050428">
    <property type="entry name" value="TCS_sensor_his_kinase"/>
</dbReference>
<evidence type="ECO:0000256" key="3">
    <source>
        <dbReference type="ARBA" id="ARBA00012438"/>
    </source>
</evidence>
<dbReference type="InterPro" id="IPR005467">
    <property type="entry name" value="His_kinase_dom"/>
</dbReference>
<evidence type="ECO:0000313" key="14">
    <source>
        <dbReference type="Proteomes" id="UP000238655"/>
    </source>
</evidence>
<comment type="caution">
    <text evidence="13">The sequence shown here is derived from an EMBL/GenBank/DDBJ whole genome shotgun (WGS) entry which is preliminary data.</text>
</comment>
<dbReference type="AlphaFoldDB" id="A0A2S5E3N4"/>
<organism evidence="13 14">
    <name type="scientific">Burkholderia contaminans</name>
    <dbReference type="NCBI Taxonomy" id="488447"/>
    <lineage>
        <taxon>Bacteria</taxon>
        <taxon>Pseudomonadati</taxon>
        <taxon>Pseudomonadota</taxon>
        <taxon>Betaproteobacteria</taxon>
        <taxon>Burkholderiales</taxon>
        <taxon>Burkholderiaceae</taxon>
        <taxon>Burkholderia</taxon>
        <taxon>Burkholderia cepacia complex</taxon>
    </lineage>
</organism>
<gene>
    <name evidence="13" type="ORF">C3743_05195</name>
</gene>
<keyword evidence="10" id="KW-0472">Membrane</keyword>
<dbReference type="SMART" id="SM00387">
    <property type="entry name" value="HATPase_c"/>
    <property type="match status" value="1"/>
</dbReference>
<evidence type="ECO:0000259" key="12">
    <source>
        <dbReference type="PROSITE" id="PS50885"/>
    </source>
</evidence>
<dbReference type="PRINTS" id="PR00344">
    <property type="entry name" value="BCTRLSENSOR"/>
</dbReference>
<dbReference type="InterPro" id="IPR003594">
    <property type="entry name" value="HATPase_dom"/>
</dbReference>
<dbReference type="InterPro" id="IPR003661">
    <property type="entry name" value="HisK_dim/P_dom"/>
</dbReference>
<keyword evidence="7" id="KW-0418">Kinase</keyword>
<name>A0A2S5E3N4_9BURK</name>
<dbReference type="Gene3D" id="3.30.565.10">
    <property type="entry name" value="Histidine kinase-like ATPase, C-terminal domain"/>
    <property type="match status" value="1"/>
</dbReference>
<dbReference type="SUPFAM" id="SSF55874">
    <property type="entry name" value="ATPase domain of HSP90 chaperone/DNA topoisomerase II/histidine kinase"/>
    <property type="match status" value="1"/>
</dbReference>
<feature type="domain" description="HAMP" evidence="12">
    <location>
        <begin position="193"/>
        <end position="246"/>
    </location>
</feature>
<dbReference type="SUPFAM" id="SSF47384">
    <property type="entry name" value="Homodimeric domain of signal transducing histidine kinase"/>
    <property type="match status" value="1"/>
</dbReference>
<evidence type="ECO:0000256" key="7">
    <source>
        <dbReference type="ARBA" id="ARBA00022777"/>
    </source>
</evidence>